<evidence type="ECO:0000313" key="1">
    <source>
        <dbReference type="EMBL" id="KDR77854.1"/>
    </source>
</evidence>
<reference evidence="2" key="1">
    <citation type="journal article" date="2014" name="Proc. Natl. Acad. Sci. U.S.A.">
        <title>Extensive sampling of basidiomycete genomes demonstrates inadequacy of the white-rot/brown-rot paradigm for wood decay fungi.</title>
        <authorList>
            <person name="Riley R."/>
            <person name="Salamov A.A."/>
            <person name="Brown D.W."/>
            <person name="Nagy L.G."/>
            <person name="Floudas D."/>
            <person name="Held B.W."/>
            <person name="Levasseur A."/>
            <person name="Lombard V."/>
            <person name="Morin E."/>
            <person name="Otillar R."/>
            <person name="Lindquist E.A."/>
            <person name="Sun H."/>
            <person name="LaButti K.M."/>
            <person name="Schmutz J."/>
            <person name="Jabbour D."/>
            <person name="Luo H."/>
            <person name="Baker S.E."/>
            <person name="Pisabarro A.G."/>
            <person name="Walton J.D."/>
            <person name="Blanchette R.A."/>
            <person name="Henrissat B."/>
            <person name="Martin F."/>
            <person name="Cullen D."/>
            <person name="Hibbett D.S."/>
            <person name="Grigoriev I.V."/>
        </authorList>
    </citation>
    <scope>NUCLEOTIDE SEQUENCE [LARGE SCALE GENOMIC DNA]</scope>
    <source>
        <strain evidence="2">CBS 339.88</strain>
    </source>
</reference>
<protein>
    <submittedName>
        <fullName evidence="1">Uncharacterized protein</fullName>
    </submittedName>
</protein>
<evidence type="ECO:0000313" key="2">
    <source>
        <dbReference type="Proteomes" id="UP000027222"/>
    </source>
</evidence>
<sequence length="84" mass="9070">MPLKSYSSYPPFAYVSASRLVLNHHAKKSLPFTSLNVRSGDQMDCKHATASANGLQSTSSKVTTVQLFGFGSYFSFNVSTPTSS</sequence>
<organism evidence="1 2">
    <name type="scientific">Galerina marginata (strain CBS 339.88)</name>
    <dbReference type="NCBI Taxonomy" id="685588"/>
    <lineage>
        <taxon>Eukaryota</taxon>
        <taxon>Fungi</taxon>
        <taxon>Dikarya</taxon>
        <taxon>Basidiomycota</taxon>
        <taxon>Agaricomycotina</taxon>
        <taxon>Agaricomycetes</taxon>
        <taxon>Agaricomycetidae</taxon>
        <taxon>Agaricales</taxon>
        <taxon>Agaricineae</taxon>
        <taxon>Strophariaceae</taxon>
        <taxon>Galerina</taxon>
    </lineage>
</organism>
<dbReference type="HOGENOM" id="CLU_2527600_0_0_1"/>
<keyword evidence="2" id="KW-1185">Reference proteome</keyword>
<accession>A0A067TD81</accession>
<gene>
    <name evidence="1" type="ORF">GALMADRAFT_138898</name>
</gene>
<dbReference type="EMBL" id="KL142376">
    <property type="protein sequence ID" value="KDR77854.1"/>
    <property type="molecule type" value="Genomic_DNA"/>
</dbReference>
<proteinExistence type="predicted"/>
<dbReference type="Proteomes" id="UP000027222">
    <property type="component" value="Unassembled WGS sequence"/>
</dbReference>
<name>A0A067TD81_GALM3</name>
<dbReference type="AlphaFoldDB" id="A0A067TD81"/>